<gene>
    <name evidence="6" type="ORF">N495_13060</name>
</gene>
<evidence type="ECO:0000256" key="3">
    <source>
        <dbReference type="ARBA" id="ARBA00022989"/>
    </source>
</evidence>
<evidence type="ECO:0000256" key="4">
    <source>
        <dbReference type="ARBA" id="ARBA00023136"/>
    </source>
</evidence>
<dbReference type="OrthoDB" id="1936088at2"/>
<keyword evidence="1 5" id="KW-1003">Cell membrane</keyword>
<keyword evidence="6" id="KW-0282">Flagellum</keyword>
<evidence type="ECO:0000256" key="5">
    <source>
        <dbReference type="RuleBase" id="RU362064"/>
    </source>
</evidence>
<evidence type="ECO:0000313" key="7">
    <source>
        <dbReference type="Proteomes" id="UP000032250"/>
    </source>
</evidence>
<keyword evidence="2 5" id="KW-0812">Transmembrane</keyword>
<dbReference type="RefSeq" id="WP_003484505.1">
    <property type="nucleotide sequence ID" value="NZ_JXSU01000007.1"/>
</dbReference>
<reference evidence="6 7" key="1">
    <citation type="submission" date="2014-06" db="EMBL/GenBank/DDBJ databases">
        <title>Genome characterization of distinct group I Clostridium botulinum lineages.</title>
        <authorList>
            <person name="Giordani F."/>
            <person name="Anselmo A."/>
            <person name="Fillo S."/>
            <person name="Palozzi A.M."/>
            <person name="Fortunato A."/>
            <person name="Gentile B."/>
            <person name="Ciammaruconi A."/>
            <person name="Anniballi F."/>
            <person name="De Medici D."/>
            <person name="Lista F."/>
        </authorList>
    </citation>
    <scope>NUCLEOTIDE SEQUENCE [LARGE SCALE GENOMIC DNA]</scope>
    <source>
        <strain evidence="6 7">B2 450</strain>
    </source>
</reference>
<dbReference type="PATRIC" id="fig|1379739.3.peg.2998"/>
<dbReference type="EMBL" id="JXSU01000007">
    <property type="protein sequence ID" value="KIS24459.1"/>
    <property type="molecule type" value="Genomic_DNA"/>
</dbReference>
<evidence type="ECO:0000256" key="1">
    <source>
        <dbReference type="ARBA" id="ARBA00022475"/>
    </source>
</evidence>
<keyword evidence="6" id="KW-0969">Cilium</keyword>
<organism evidence="6 7">
    <name type="scientific">Clostridium botulinum B2 450</name>
    <dbReference type="NCBI Taxonomy" id="1379739"/>
    <lineage>
        <taxon>Bacteria</taxon>
        <taxon>Bacillati</taxon>
        <taxon>Bacillota</taxon>
        <taxon>Clostridia</taxon>
        <taxon>Eubacteriales</taxon>
        <taxon>Clostridiaceae</taxon>
        <taxon>Clostridium</taxon>
    </lineage>
</organism>
<keyword evidence="6" id="KW-0966">Cell projection</keyword>
<feature type="transmembrane region" description="Helical" evidence="5">
    <location>
        <begin position="6"/>
        <end position="27"/>
    </location>
</feature>
<dbReference type="InterPro" id="IPR022781">
    <property type="entry name" value="Flagellar_biosynth_FliO"/>
</dbReference>
<dbReference type="HOGENOM" id="CLU_157797_0_0_9"/>
<name>A0A0D1AMT9_CLOBO</name>
<proteinExistence type="inferred from homology"/>
<keyword evidence="4 5" id="KW-0472">Membrane</keyword>
<dbReference type="GO" id="GO:0009425">
    <property type="term" value="C:bacterial-type flagellum basal body"/>
    <property type="evidence" value="ECO:0007669"/>
    <property type="project" value="UniProtKB-SubCell"/>
</dbReference>
<comment type="subcellular location">
    <subcellularLocation>
        <location evidence="5">Cell membrane</location>
    </subcellularLocation>
    <subcellularLocation>
        <location evidence="5">Bacterial flagellum basal body</location>
    </subcellularLocation>
</comment>
<dbReference type="AlphaFoldDB" id="A0A0D1AMT9"/>
<evidence type="ECO:0000313" key="6">
    <source>
        <dbReference type="EMBL" id="KIS24459.1"/>
    </source>
</evidence>
<evidence type="ECO:0000256" key="2">
    <source>
        <dbReference type="ARBA" id="ARBA00022692"/>
    </source>
</evidence>
<protein>
    <recommendedName>
        <fullName evidence="5">Flagellar protein</fullName>
    </recommendedName>
</protein>
<dbReference type="GO" id="GO:0005886">
    <property type="term" value="C:plasma membrane"/>
    <property type="evidence" value="ECO:0007669"/>
    <property type="project" value="UniProtKB-SubCell"/>
</dbReference>
<keyword evidence="3 5" id="KW-1133">Transmembrane helix</keyword>
<dbReference type="NCBIfam" id="TIGR03500">
    <property type="entry name" value="FliO_TIGR"/>
    <property type="match status" value="1"/>
</dbReference>
<dbReference type="Proteomes" id="UP000032250">
    <property type="component" value="Unassembled WGS sequence"/>
</dbReference>
<sequence>MDMEFIGIIFKTIFALALVLLLLYLSLKLGGEKLQKFQNGKYIKVLERVPLSKENFVCVVKIGEKAYIMTSTPHSIEKITELSKDDTDKIENLKIQSIPQYNGLKEFLEKKELNKIYDKLKLNKLKKEDKYEEKK</sequence>
<comment type="caution">
    <text evidence="6">The sequence shown here is derived from an EMBL/GenBank/DDBJ whole genome shotgun (WGS) entry which is preliminary data.</text>
</comment>
<accession>A0A0D1AMT9</accession>
<dbReference type="GO" id="GO:0044781">
    <property type="term" value="P:bacterial-type flagellum organization"/>
    <property type="evidence" value="ECO:0007669"/>
    <property type="project" value="UniProtKB-UniRule"/>
</dbReference>
<keyword evidence="5" id="KW-0975">Bacterial flagellum</keyword>
<dbReference type="Pfam" id="PF04347">
    <property type="entry name" value="FliO"/>
    <property type="match status" value="1"/>
</dbReference>
<comment type="similarity">
    <text evidence="5">Belongs to the FliO/MopB family.</text>
</comment>